<comment type="caution">
    <text evidence="4">The sequence shown here is derived from an EMBL/GenBank/DDBJ whole genome shotgun (WGS) entry which is preliminary data.</text>
</comment>
<keyword evidence="2" id="KW-0067">ATP-binding</keyword>
<accession>A0ABW1ZW67</accession>
<organism evidence="4 5">
    <name type="scientific">Marinobacterium aestuariivivens</name>
    <dbReference type="NCBI Taxonomy" id="1698799"/>
    <lineage>
        <taxon>Bacteria</taxon>
        <taxon>Pseudomonadati</taxon>
        <taxon>Pseudomonadota</taxon>
        <taxon>Gammaproteobacteria</taxon>
        <taxon>Oceanospirillales</taxon>
        <taxon>Oceanospirillaceae</taxon>
        <taxon>Marinobacterium</taxon>
    </lineage>
</organism>
<dbReference type="InterPro" id="IPR058031">
    <property type="entry name" value="AAA_lid_NorR"/>
</dbReference>
<evidence type="ECO:0000313" key="4">
    <source>
        <dbReference type="EMBL" id="MFC6669441.1"/>
    </source>
</evidence>
<evidence type="ECO:0000256" key="2">
    <source>
        <dbReference type="ARBA" id="ARBA00022840"/>
    </source>
</evidence>
<protein>
    <recommendedName>
        <fullName evidence="3">NorR-like AAA+ ATPase lid domain-containing protein</fullName>
    </recommendedName>
</protein>
<proteinExistence type="predicted"/>
<dbReference type="Proteomes" id="UP001596422">
    <property type="component" value="Unassembled WGS sequence"/>
</dbReference>
<evidence type="ECO:0000256" key="1">
    <source>
        <dbReference type="ARBA" id="ARBA00022741"/>
    </source>
</evidence>
<evidence type="ECO:0000259" key="3">
    <source>
        <dbReference type="Pfam" id="PF25601"/>
    </source>
</evidence>
<dbReference type="EMBL" id="JBHSWE010000001">
    <property type="protein sequence ID" value="MFC6669441.1"/>
    <property type="molecule type" value="Genomic_DNA"/>
</dbReference>
<feature type="domain" description="NorR-like AAA+ ATPase lid" evidence="3">
    <location>
        <begin position="2"/>
        <end position="43"/>
    </location>
</feature>
<sequence>MRAPWSGNIREPTNLITATFFLAEGDTLTPADLQDDFRTARRPRMPTPARIRWIWPSGTSSPAPSGNRTAT</sequence>
<reference evidence="5" key="1">
    <citation type="journal article" date="2019" name="Int. J. Syst. Evol. Microbiol.">
        <title>The Global Catalogue of Microorganisms (GCM) 10K type strain sequencing project: providing services to taxonomists for standard genome sequencing and annotation.</title>
        <authorList>
            <consortium name="The Broad Institute Genomics Platform"/>
            <consortium name="The Broad Institute Genome Sequencing Center for Infectious Disease"/>
            <person name="Wu L."/>
            <person name="Ma J."/>
        </authorList>
    </citation>
    <scope>NUCLEOTIDE SEQUENCE [LARGE SCALE GENOMIC DNA]</scope>
    <source>
        <strain evidence="5">NBRC 111756</strain>
    </source>
</reference>
<dbReference type="Gene3D" id="1.10.8.60">
    <property type="match status" value="1"/>
</dbReference>
<keyword evidence="5" id="KW-1185">Reference proteome</keyword>
<gene>
    <name evidence="4" type="ORF">ACFQDL_04505</name>
</gene>
<dbReference type="Pfam" id="PF25601">
    <property type="entry name" value="AAA_lid_14"/>
    <property type="match status" value="1"/>
</dbReference>
<dbReference type="RefSeq" id="WP_379907998.1">
    <property type="nucleotide sequence ID" value="NZ_JBHSWE010000001.1"/>
</dbReference>
<keyword evidence="1" id="KW-0547">Nucleotide-binding</keyword>
<evidence type="ECO:0000313" key="5">
    <source>
        <dbReference type="Proteomes" id="UP001596422"/>
    </source>
</evidence>
<name>A0ABW1ZW67_9GAMM</name>